<dbReference type="Proteomes" id="UP000298681">
    <property type="component" value="Unassembled WGS sequence"/>
</dbReference>
<dbReference type="EMBL" id="SPUH01000001">
    <property type="protein sequence ID" value="TKS54264.1"/>
    <property type="molecule type" value="Genomic_DNA"/>
</dbReference>
<organism evidence="3 4">
    <name type="scientific">Luteimonas yindakuii</name>
    <dbReference type="NCBI Taxonomy" id="2565782"/>
    <lineage>
        <taxon>Bacteria</taxon>
        <taxon>Pseudomonadati</taxon>
        <taxon>Pseudomonadota</taxon>
        <taxon>Gammaproteobacteria</taxon>
        <taxon>Lysobacterales</taxon>
        <taxon>Lysobacteraceae</taxon>
        <taxon>Luteimonas</taxon>
    </lineage>
</organism>
<proteinExistence type="predicted"/>
<keyword evidence="2" id="KW-0732">Signal</keyword>
<sequence length="168" mass="17175">MRTCRFPDASHVALALLAAACLLVVAGCAREPPGDAEPAAALTVAGAGEGAGAGSVDGPAVDPSPPSTEGVFEGALPCEGCDHAQAVDATLHLRPDGGFELIERQADGGETIEHAGVWYASDDGRAILLADDHGHGHRVFEWQGDDALRLLPDAPVDDAEPVVLVRAD</sequence>
<protein>
    <submittedName>
        <fullName evidence="3">Copper resistance protein NlpE</fullName>
    </submittedName>
</protein>
<accession>A0A4Z1R3M9</accession>
<dbReference type="AlphaFoldDB" id="A0A4Z1R3M9"/>
<dbReference type="PROSITE" id="PS51257">
    <property type="entry name" value="PROKAR_LIPOPROTEIN"/>
    <property type="match status" value="1"/>
</dbReference>
<keyword evidence="4" id="KW-1185">Reference proteome</keyword>
<dbReference type="Pfam" id="PF04170">
    <property type="entry name" value="NlpE"/>
    <property type="match status" value="1"/>
</dbReference>
<reference evidence="3 4" key="1">
    <citation type="submission" date="2019-01" db="EMBL/GenBank/DDBJ databases">
        <authorList>
            <person name="Zhang S."/>
        </authorList>
    </citation>
    <scope>NUCLEOTIDE SEQUENCE [LARGE SCALE GENOMIC DNA]</scope>
    <source>
        <strain evidence="3 4">1626</strain>
    </source>
</reference>
<dbReference type="InterPro" id="IPR007298">
    <property type="entry name" value="Cu-R_lipoprotein_NlpE"/>
</dbReference>
<comment type="caution">
    <text evidence="3">The sequence shown here is derived from an EMBL/GenBank/DDBJ whole genome shotgun (WGS) entry which is preliminary data.</text>
</comment>
<dbReference type="Gene3D" id="2.40.128.640">
    <property type="match status" value="1"/>
</dbReference>
<feature type="signal peptide" evidence="2">
    <location>
        <begin position="1"/>
        <end position="26"/>
    </location>
</feature>
<feature type="region of interest" description="Disordered" evidence="1">
    <location>
        <begin position="49"/>
        <end position="70"/>
    </location>
</feature>
<evidence type="ECO:0000256" key="2">
    <source>
        <dbReference type="SAM" id="SignalP"/>
    </source>
</evidence>
<dbReference type="RefSeq" id="WP_134673644.1">
    <property type="nucleotide sequence ID" value="NZ_SPUH01000001.1"/>
</dbReference>
<evidence type="ECO:0000256" key="1">
    <source>
        <dbReference type="SAM" id="MobiDB-lite"/>
    </source>
</evidence>
<feature type="chain" id="PRO_5021463929" evidence="2">
    <location>
        <begin position="27"/>
        <end position="168"/>
    </location>
</feature>
<evidence type="ECO:0000313" key="3">
    <source>
        <dbReference type="EMBL" id="TKS54264.1"/>
    </source>
</evidence>
<evidence type="ECO:0000313" key="4">
    <source>
        <dbReference type="Proteomes" id="UP000298681"/>
    </source>
</evidence>
<name>A0A4Z1R3M9_9GAMM</name>
<gene>
    <name evidence="3" type="ORF">E4582_05430</name>
</gene>